<keyword evidence="1" id="KW-0732">Signal</keyword>
<dbReference type="RefSeq" id="WP_354010048.1">
    <property type="nucleotide sequence ID" value="NZ_JBEWTA010000001.1"/>
</dbReference>
<comment type="caution">
    <text evidence="2">The sequence shown here is derived from an EMBL/GenBank/DDBJ whole genome shotgun (WGS) entry which is preliminary data.</text>
</comment>
<dbReference type="EMBL" id="JBEWTB010000002">
    <property type="protein sequence ID" value="MET4755651.1"/>
    <property type="molecule type" value="Genomic_DNA"/>
</dbReference>
<dbReference type="PROSITE" id="PS51257">
    <property type="entry name" value="PROKAR_LIPOPROTEIN"/>
    <property type="match status" value="1"/>
</dbReference>
<feature type="chain" id="PRO_5046554144" description="Lipoprotein" evidence="1">
    <location>
        <begin position="25"/>
        <end position="311"/>
    </location>
</feature>
<accession>A0ABV2SD06</accession>
<gene>
    <name evidence="2" type="ORF">V5J35_000843</name>
</gene>
<evidence type="ECO:0000256" key="1">
    <source>
        <dbReference type="SAM" id="SignalP"/>
    </source>
</evidence>
<dbReference type="Proteomes" id="UP001549366">
    <property type="component" value="Unassembled WGS sequence"/>
</dbReference>
<evidence type="ECO:0000313" key="3">
    <source>
        <dbReference type="Proteomes" id="UP001549366"/>
    </source>
</evidence>
<feature type="signal peptide" evidence="1">
    <location>
        <begin position="1"/>
        <end position="24"/>
    </location>
</feature>
<reference evidence="2 3" key="1">
    <citation type="submission" date="2024-06" db="EMBL/GenBank/DDBJ databases">
        <title>Genomic Encyclopedia of Type Strains, Phase V (KMG-V): Genome sequencing to study the core and pangenomes of soil and plant-associated prokaryotes.</title>
        <authorList>
            <person name="Whitman W."/>
        </authorList>
    </citation>
    <scope>NUCLEOTIDE SEQUENCE [LARGE SCALE GENOMIC DNA]</scope>
    <source>
        <strain evidence="2 3">NE40</strain>
    </source>
</reference>
<proteinExistence type="predicted"/>
<evidence type="ECO:0008006" key="4">
    <source>
        <dbReference type="Google" id="ProtNLM"/>
    </source>
</evidence>
<organism evidence="2 3">
    <name type="scientific">Endozoicomonas lisbonensis</name>
    <dbReference type="NCBI Taxonomy" id="3120522"/>
    <lineage>
        <taxon>Bacteria</taxon>
        <taxon>Pseudomonadati</taxon>
        <taxon>Pseudomonadota</taxon>
        <taxon>Gammaproteobacteria</taxon>
        <taxon>Oceanospirillales</taxon>
        <taxon>Endozoicomonadaceae</taxon>
        <taxon>Endozoicomonas</taxon>
    </lineage>
</organism>
<sequence length="311" mass="35081">MIKSFLPIATAVFLLTGCATTSQNNNSSAENAPKSINENQCHYNNMPGAEFIYVGTPKYFSLYFEGDNGYLGKSDIGTKLKGKKFKFSGNLAQEKSYQKKYRKILNINGNDIQFDSNVKTAVLFENCETALWFKGHVNYDRVQNEDTFIKVDGQPFNVNDLAYAYGTNNVKPAEYKANIEIDGFAKRATIKTEFQDKVMLRAWSDSKMKTKPNEFQVYVDLGFLGDWGHITSARTRDGNKYSVTKINTDVDCSGNLGCYLTETVGVSLPISFLEENKNGFDIKFYGMQQREVKISGYHVKSLLQGLEQIKI</sequence>
<name>A0ABV2SD06_9GAMM</name>
<keyword evidence="3" id="KW-1185">Reference proteome</keyword>
<evidence type="ECO:0000313" key="2">
    <source>
        <dbReference type="EMBL" id="MET4755651.1"/>
    </source>
</evidence>
<protein>
    <recommendedName>
        <fullName evidence="4">Lipoprotein</fullName>
    </recommendedName>
</protein>